<accession>A0A0C3DB04</accession>
<reference evidence="2" key="2">
    <citation type="submission" date="2015-01" db="EMBL/GenBank/DDBJ databases">
        <title>Evolutionary Origins and Diversification of the Mycorrhizal Mutualists.</title>
        <authorList>
            <consortium name="DOE Joint Genome Institute"/>
            <consortium name="Mycorrhizal Genomics Consortium"/>
            <person name="Kohler A."/>
            <person name="Kuo A."/>
            <person name="Nagy L.G."/>
            <person name="Floudas D."/>
            <person name="Copeland A."/>
            <person name="Barry K.W."/>
            <person name="Cichocki N."/>
            <person name="Veneault-Fourrey C."/>
            <person name="LaButti K."/>
            <person name="Lindquist E.A."/>
            <person name="Lipzen A."/>
            <person name="Lundell T."/>
            <person name="Morin E."/>
            <person name="Murat C."/>
            <person name="Riley R."/>
            <person name="Ohm R."/>
            <person name="Sun H."/>
            <person name="Tunlid A."/>
            <person name="Henrissat B."/>
            <person name="Grigoriev I.V."/>
            <person name="Hibbett D.S."/>
            <person name="Martin F."/>
        </authorList>
    </citation>
    <scope>NUCLEOTIDE SEQUENCE [LARGE SCALE GENOMIC DNA]</scope>
    <source>
        <strain evidence="2">Foug A</strain>
    </source>
</reference>
<organism evidence="1 2">
    <name type="scientific">Scleroderma citrinum Foug A</name>
    <dbReference type="NCBI Taxonomy" id="1036808"/>
    <lineage>
        <taxon>Eukaryota</taxon>
        <taxon>Fungi</taxon>
        <taxon>Dikarya</taxon>
        <taxon>Basidiomycota</taxon>
        <taxon>Agaricomycotina</taxon>
        <taxon>Agaricomycetes</taxon>
        <taxon>Agaricomycetidae</taxon>
        <taxon>Boletales</taxon>
        <taxon>Sclerodermatineae</taxon>
        <taxon>Sclerodermataceae</taxon>
        <taxon>Scleroderma</taxon>
    </lineage>
</organism>
<dbReference type="EMBL" id="KN822177">
    <property type="protein sequence ID" value="KIM53564.1"/>
    <property type="molecule type" value="Genomic_DNA"/>
</dbReference>
<dbReference type="InParanoid" id="A0A0C3DB04"/>
<protein>
    <submittedName>
        <fullName evidence="1">Uncharacterized protein</fullName>
    </submittedName>
</protein>
<gene>
    <name evidence="1" type="ORF">SCLCIDRAFT_51511</name>
</gene>
<feature type="non-terminal residue" evidence="1">
    <location>
        <position position="1"/>
    </location>
</feature>
<evidence type="ECO:0000313" key="2">
    <source>
        <dbReference type="Proteomes" id="UP000053989"/>
    </source>
</evidence>
<keyword evidence="2" id="KW-1185">Reference proteome</keyword>
<reference evidence="1 2" key="1">
    <citation type="submission" date="2014-04" db="EMBL/GenBank/DDBJ databases">
        <authorList>
            <consortium name="DOE Joint Genome Institute"/>
            <person name="Kuo A."/>
            <person name="Kohler A."/>
            <person name="Nagy L.G."/>
            <person name="Floudas D."/>
            <person name="Copeland A."/>
            <person name="Barry K.W."/>
            <person name="Cichocki N."/>
            <person name="Veneault-Fourrey C."/>
            <person name="LaButti K."/>
            <person name="Lindquist E.A."/>
            <person name="Lipzen A."/>
            <person name="Lundell T."/>
            <person name="Morin E."/>
            <person name="Murat C."/>
            <person name="Sun H."/>
            <person name="Tunlid A."/>
            <person name="Henrissat B."/>
            <person name="Grigoriev I.V."/>
            <person name="Hibbett D.S."/>
            <person name="Martin F."/>
            <person name="Nordberg H.P."/>
            <person name="Cantor M.N."/>
            <person name="Hua S.X."/>
        </authorList>
    </citation>
    <scope>NUCLEOTIDE SEQUENCE [LARGE SCALE GENOMIC DNA]</scope>
    <source>
        <strain evidence="1 2">Foug A</strain>
    </source>
</reference>
<dbReference type="Proteomes" id="UP000053989">
    <property type="component" value="Unassembled WGS sequence"/>
</dbReference>
<name>A0A0C3DB04_9AGAM</name>
<dbReference type="AlphaFoldDB" id="A0A0C3DB04"/>
<dbReference type="STRING" id="1036808.A0A0C3DB04"/>
<feature type="non-terminal residue" evidence="1">
    <location>
        <position position="115"/>
    </location>
</feature>
<dbReference type="HOGENOM" id="CLU_099691_2_0_1"/>
<evidence type="ECO:0000313" key="1">
    <source>
        <dbReference type="EMBL" id="KIM53564.1"/>
    </source>
</evidence>
<dbReference type="OrthoDB" id="2662702at2759"/>
<sequence length="115" mass="13386">LCKLAFKLVHSTMFLLPAWYTILKELDLPPKLILRDISTQWNSSCDLMGFAVEYHEAIDRIPGDQKFDLRNYEMIEMDYVIWCTLTTLLKVLKDATEFFSWATPNLATVIPAMDH</sequence>
<proteinExistence type="predicted"/>